<name>A0ABS8QLJ6_9BACI</name>
<comment type="caution">
    <text evidence="4">The sequence shown here is derived from an EMBL/GenBank/DDBJ whole genome shotgun (WGS) entry which is preliminary data.</text>
</comment>
<dbReference type="PROSITE" id="PS51782">
    <property type="entry name" value="LYSM"/>
    <property type="match status" value="1"/>
</dbReference>
<organism evidence="4 5">
    <name type="scientific">Neobacillus sedimentimangrovi</name>
    <dbReference type="NCBI Taxonomy" id="2699460"/>
    <lineage>
        <taxon>Bacteria</taxon>
        <taxon>Bacillati</taxon>
        <taxon>Bacillota</taxon>
        <taxon>Bacilli</taxon>
        <taxon>Bacillales</taxon>
        <taxon>Bacillaceae</taxon>
        <taxon>Neobacillus</taxon>
    </lineage>
</organism>
<protein>
    <submittedName>
        <fullName evidence="4">LysM peptidoglycan-binding domain-containing protein</fullName>
    </submittedName>
</protein>
<feature type="compositionally biased region" description="Acidic residues" evidence="1">
    <location>
        <begin position="105"/>
        <end position="124"/>
    </location>
</feature>
<gene>
    <name evidence="4" type="ORF">LRS37_14015</name>
</gene>
<feature type="transmembrane region" description="Helical" evidence="2">
    <location>
        <begin position="53"/>
        <end position="75"/>
    </location>
</feature>
<dbReference type="SUPFAM" id="SSF54106">
    <property type="entry name" value="LysM domain"/>
    <property type="match status" value="1"/>
</dbReference>
<evidence type="ECO:0000259" key="3">
    <source>
        <dbReference type="PROSITE" id="PS51782"/>
    </source>
</evidence>
<evidence type="ECO:0000313" key="4">
    <source>
        <dbReference type="EMBL" id="MCD4839967.1"/>
    </source>
</evidence>
<feature type="region of interest" description="Disordered" evidence="1">
    <location>
        <begin position="102"/>
        <end position="126"/>
    </location>
</feature>
<keyword evidence="2" id="KW-0812">Transmembrane</keyword>
<proteinExistence type="predicted"/>
<dbReference type="CDD" id="cd00118">
    <property type="entry name" value="LysM"/>
    <property type="match status" value="1"/>
</dbReference>
<evidence type="ECO:0000256" key="1">
    <source>
        <dbReference type="SAM" id="MobiDB-lite"/>
    </source>
</evidence>
<evidence type="ECO:0000313" key="5">
    <source>
        <dbReference type="Proteomes" id="UP001162836"/>
    </source>
</evidence>
<dbReference type="RefSeq" id="WP_231315166.1">
    <property type="nucleotide sequence ID" value="NZ_JAJODE010000048.1"/>
</dbReference>
<dbReference type="SMART" id="SM00257">
    <property type="entry name" value="LysM"/>
    <property type="match status" value="1"/>
</dbReference>
<dbReference type="InterPro" id="IPR036779">
    <property type="entry name" value="LysM_dom_sf"/>
</dbReference>
<keyword evidence="2" id="KW-0472">Membrane</keyword>
<reference evidence="4 5" key="1">
    <citation type="journal article" date="2023" name="Antonie Van Leeuwenhoek">
        <title>Unveiling the genomic potential of a novel thermostable glycoside hydrolases producing Neobacillus sedimentimangrovi UE25.</title>
        <authorList>
            <person name="Ejaz U."/>
            <person name="Saleem F."/>
            <person name="Rashid R."/>
            <person name="Hasan K.A."/>
            <person name="Syed M.N."/>
            <person name="Sohail M."/>
        </authorList>
    </citation>
    <scope>NUCLEOTIDE SEQUENCE [LARGE SCALE GENOMIC DNA]</scope>
    <source>
        <strain evidence="4 5">UE25</strain>
    </source>
</reference>
<dbReference type="EMBL" id="JAJODE010000048">
    <property type="protein sequence ID" value="MCD4839967.1"/>
    <property type="molecule type" value="Genomic_DNA"/>
</dbReference>
<evidence type="ECO:0000256" key="2">
    <source>
        <dbReference type="SAM" id="Phobius"/>
    </source>
</evidence>
<keyword evidence="5" id="KW-1185">Reference proteome</keyword>
<feature type="domain" description="LysM" evidence="3">
    <location>
        <begin position="192"/>
        <end position="238"/>
    </location>
</feature>
<dbReference type="Proteomes" id="UP001162836">
    <property type="component" value="Unassembled WGS sequence"/>
</dbReference>
<accession>A0ABS8QLJ6</accession>
<dbReference type="Gene3D" id="3.10.350.10">
    <property type="entry name" value="LysM domain"/>
    <property type="match status" value="1"/>
</dbReference>
<sequence>MNKEEPYREQADRLKQPIQKMNATHDIMKELPPREQRHREKKKKTKWKIKYPVIRLLVLLFILLPVIIFSVITYLDEKRIPVAKKTSGDSIGYETINLKNVSSDEQLEENEQENTAETANEIEESQTKYEEKLPVIETDKIELTDKNETVGNHAAINHSTVAGSNKENKNNEVQGADAVGESSNHTKKEKMIYHKVQQQETLFRIAMKYYHSQKGIEIIKRANHLNNEEIYVGQVLKIPLD</sequence>
<dbReference type="InterPro" id="IPR018392">
    <property type="entry name" value="LysM"/>
</dbReference>
<keyword evidence="2" id="KW-1133">Transmembrane helix</keyword>
<dbReference type="Pfam" id="PF01476">
    <property type="entry name" value="LysM"/>
    <property type="match status" value="1"/>
</dbReference>